<dbReference type="EMBL" id="PUHP01000541">
    <property type="protein sequence ID" value="TQN69289.1"/>
    <property type="molecule type" value="Genomic_DNA"/>
</dbReference>
<comment type="caution">
    <text evidence="4">The sequence shown here is derived from an EMBL/GenBank/DDBJ whole genome shotgun (WGS) entry which is preliminary data.</text>
</comment>
<dbReference type="Gene3D" id="3.40.50.1820">
    <property type="entry name" value="alpha/beta hydrolase"/>
    <property type="match status" value="1"/>
</dbReference>
<comment type="similarity">
    <text evidence="1">Belongs to the peptidase S33 family.</text>
</comment>
<dbReference type="GO" id="GO:0004301">
    <property type="term" value="F:epoxide hydrolase activity"/>
    <property type="evidence" value="ECO:0007669"/>
    <property type="project" value="TreeGrafter"/>
</dbReference>
<evidence type="ECO:0000256" key="1">
    <source>
        <dbReference type="ARBA" id="ARBA00010088"/>
    </source>
</evidence>
<evidence type="ECO:0000313" key="4">
    <source>
        <dbReference type="EMBL" id="TQN69289.1"/>
    </source>
</evidence>
<evidence type="ECO:0000259" key="3">
    <source>
        <dbReference type="Pfam" id="PF06441"/>
    </source>
</evidence>
<dbReference type="GO" id="GO:0097176">
    <property type="term" value="P:epoxide metabolic process"/>
    <property type="evidence" value="ECO:0007669"/>
    <property type="project" value="TreeGrafter"/>
</dbReference>
<dbReference type="Proteomes" id="UP000326340">
    <property type="component" value="Unassembled WGS sequence"/>
</dbReference>
<name>A0A5Q4BRR0_9PEZI</name>
<proteinExistence type="inferred from homology"/>
<accession>A0A5Q4BRR0</accession>
<dbReference type="PANTHER" id="PTHR21661">
    <property type="entry name" value="EPOXIDE HYDROLASE 1-RELATED"/>
    <property type="match status" value="1"/>
</dbReference>
<keyword evidence="2 4" id="KW-0378">Hydrolase</keyword>
<keyword evidence="5" id="KW-1185">Reference proteome</keyword>
<evidence type="ECO:0000256" key="2">
    <source>
        <dbReference type="ARBA" id="ARBA00022801"/>
    </source>
</evidence>
<dbReference type="Pfam" id="PF06441">
    <property type="entry name" value="EHN"/>
    <property type="match status" value="1"/>
</dbReference>
<dbReference type="PANTHER" id="PTHR21661:SF39">
    <property type="entry name" value="HYDROLASE, PUTATIVE (AFU_ORTHOLOGUE AFUA_3G08960)-RELATED"/>
    <property type="match status" value="1"/>
</dbReference>
<evidence type="ECO:0000313" key="5">
    <source>
        <dbReference type="Proteomes" id="UP000326340"/>
    </source>
</evidence>
<dbReference type="OrthoDB" id="7130006at2759"/>
<protein>
    <submittedName>
        <fullName evidence="4">Putative epoxide hydrolase</fullName>
    </submittedName>
</protein>
<dbReference type="InterPro" id="IPR010497">
    <property type="entry name" value="Epoxide_hydro_N"/>
</dbReference>
<dbReference type="SUPFAM" id="SSF53474">
    <property type="entry name" value="alpha/beta-Hydrolases"/>
    <property type="match status" value="1"/>
</dbReference>
<sequence>MYTKHAGTQFGFKLTVNDTKVRPTDIHLVALFSANKDALPLLSLHRWSGSFLNFLPLLALLRSKYTLGTLPYPVIVPSLPHYGLSGGPLEIELTVNAAARLLNRLMIDLGFNAGYVAQGGDIKTS</sequence>
<feature type="domain" description="Epoxide hydrolase N-terminal" evidence="3">
    <location>
        <begin position="18"/>
        <end position="54"/>
    </location>
</feature>
<gene>
    <name evidence="4" type="primary">EpoA-1</name>
    <name evidence="4" type="ORF">CSHISOI_06193</name>
</gene>
<dbReference type="InterPro" id="IPR029058">
    <property type="entry name" value="AB_hydrolase_fold"/>
</dbReference>
<organism evidence="4 5">
    <name type="scientific">Colletotrichum shisoi</name>
    <dbReference type="NCBI Taxonomy" id="2078593"/>
    <lineage>
        <taxon>Eukaryota</taxon>
        <taxon>Fungi</taxon>
        <taxon>Dikarya</taxon>
        <taxon>Ascomycota</taxon>
        <taxon>Pezizomycotina</taxon>
        <taxon>Sordariomycetes</taxon>
        <taxon>Hypocreomycetidae</taxon>
        <taxon>Glomerellales</taxon>
        <taxon>Glomerellaceae</taxon>
        <taxon>Colletotrichum</taxon>
        <taxon>Colletotrichum destructivum species complex</taxon>
    </lineage>
</organism>
<reference evidence="4 5" key="1">
    <citation type="journal article" date="2019" name="Sci. Rep.">
        <title>Colletotrichum shisoi sp. nov., an anthracnose pathogen of Perilla frutescens in Japan: molecular phylogenetic, morphological and genomic evidence.</title>
        <authorList>
            <person name="Gan P."/>
            <person name="Tsushima A."/>
            <person name="Hiroyama R."/>
            <person name="Narusaka M."/>
            <person name="Takano Y."/>
            <person name="Narusaka Y."/>
            <person name="Kawaradani M."/>
            <person name="Damm U."/>
            <person name="Shirasu K."/>
        </authorList>
    </citation>
    <scope>NUCLEOTIDE SEQUENCE [LARGE SCALE GENOMIC DNA]</scope>
    <source>
        <strain evidence="4 5">PG-2018a</strain>
    </source>
</reference>
<dbReference type="AlphaFoldDB" id="A0A5Q4BRR0"/>